<dbReference type="EMBL" id="VIIS01000204">
    <property type="protein sequence ID" value="KAF0311946.1"/>
    <property type="molecule type" value="Genomic_DNA"/>
</dbReference>
<dbReference type="AlphaFoldDB" id="A0A6A4WWQ8"/>
<dbReference type="InterPro" id="IPR019316">
    <property type="entry name" value="G8_domain"/>
</dbReference>
<evidence type="ECO:0000256" key="2">
    <source>
        <dbReference type="ARBA" id="ARBA00022801"/>
    </source>
</evidence>
<dbReference type="SMART" id="SM01225">
    <property type="entry name" value="G8"/>
    <property type="match status" value="1"/>
</dbReference>
<sequence>MLNEGPNKVLFRSQEFFFQQTKVPSGGDVTINTSVLLDVNSARMDTVTITTGGKLVFDPSADSVRLSASMVELMGGELWIGSEDCHFTGDAEVLLTGKRDESAGAPSVQKAVVVHTATAAAFESLCFNDTKESEIRNMVEGQRIGFAAICHIGSPTNGVETVGTSINYRSQTGWLTQTVGSVDFAAMSVVSLTGINSESQVEGGVLRDWDGAVSDGGEQDNVFKGNLGLVTRRGTLIPSDVAQRVATFWITNPDNKLIGNHAAGSQGMGIWILMPLLPIGHSADMDLGLTERQSQRTLLKAFRENVVHSNGDTGFRLDDELKSDGTFAPDLYHPQVDPTDPDSAYALLELDDLTAYKNTDGAIGKRFSNVYFGSPINSVRNVSFDFADPSEGIRFYDGLAGLVPTFMTRNDLGASDPDISLVEQQMSYSLNSAESYILHFNTTVPKKFKMAPYGLQNNVSQLVGVCVGANQTSLQVDPNTYTKTDNMTELKADDSNSKYYYDPSIGVVMFKLTSPYPRGTNTYSHCPGTEDADLNGICSLEIKIELDAENDDGDCRSRAYPAYSTDPVSATGALTEPVF</sequence>
<dbReference type="InterPro" id="IPR055400">
    <property type="entry name" value="CEMIP_X"/>
</dbReference>
<keyword evidence="4" id="KW-0326">Glycosidase</keyword>
<proteinExistence type="inferred from homology"/>
<feature type="domain" description="G8" evidence="5">
    <location>
        <begin position="20"/>
        <end position="137"/>
    </location>
</feature>
<dbReference type="InterPro" id="IPR052252">
    <property type="entry name" value="CEMIP/CEMIP2"/>
</dbReference>
<evidence type="ECO:0000256" key="3">
    <source>
        <dbReference type="ARBA" id="ARBA00023180"/>
    </source>
</evidence>
<dbReference type="InterPro" id="IPR055401">
    <property type="entry name" value="CEMIP_beta-hel_dom"/>
</dbReference>
<evidence type="ECO:0000313" key="6">
    <source>
        <dbReference type="EMBL" id="KAF0311946.1"/>
    </source>
</evidence>
<gene>
    <name evidence="6" type="primary">Tmem2_1</name>
    <name evidence="6" type="ORF">FJT64_017262</name>
</gene>
<evidence type="ECO:0000256" key="4">
    <source>
        <dbReference type="ARBA" id="ARBA00023295"/>
    </source>
</evidence>
<organism evidence="6 7">
    <name type="scientific">Amphibalanus amphitrite</name>
    <name type="common">Striped barnacle</name>
    <name type="synonym">Balanus amphitrite</name>
    <dbReference type="NCBI Taxonomy" id="1232801"/>
    <lineage>
        <taxon>Eukaryota</taxon>
        <taxon>Metazoa</taxon>
        <taxon>Ecdysozoa</taxon>
        <taxon>Arthropoda</taxon>
        <taxon>Crustacea</taxon>
        <taxon>Multicrustacea</taxon>
        <taxon>Cirripedia</taxon>
        <taxon>Thoracica</taxon>
        <taxon>Thoracicalcarea</taxon>
        <taxon>Balanomorpha</taxon>
        <taxon>Balanoidea</taxon>
        <taxon>Balanidae</taxon>
        <taxon>Amphibalaninae</taxon>
        <taxon>Amphibalanus</taxon>
    </lineage>
</organism>
<keyword evidence="7" id="KW-1185">Reference proteome</keyword>
<dbReference type="PROSITE" id="PS51484">
    <property type="entry name" value="G8"/>
    <property type="match status" value="1"/>
</dbReference>
<dbReference type="OrthoDB" id="120976at2759"/>
<reference evidence="6 7" key="1">
    <citation type="submission" date="2019-07" db="EMBL/GenBank/DDBJ databases">
        <title>Draft genome assembly of a fouling barnacle, Amphibalanus amphitrite (Darwin, 1854): The first reference genome for Thecostraca.</title>
        <authorList>
            <person name="Kim W."/>
        </authorList>
    </citation>
    <scope>NUCLEOTIDE SEQUENCE [LARGE SCALE GENOMIC DNA]</scope>
    <source>
        <strain evidence="6">SNU_AA5</strain>
        <tissue evidence="6">Soma without cirri and trophi</tissue>
    </source>
</reference>
<dbReference type="PANTHER" id="PTHR15535">
    <property type="entry name" value="TRANSMEMBRANE PROTEIN 2-RELATED"/>
    <property type="match status" value="1"/>
</dbReference>
<keyword evidence="3" id="KW-0325">Glycoprotein</keyword>
<dbReference type="Pfam" id="PF10162">
    <property type="entry name" value="G8"/>
    <property type="match status" value="1"/>
</dbReference>
<comment type="similarity">
    <text evidence="1">Belongs to the CEMIP family.</text>
</comment>
<evidence type="ECO:0000256" key="1">
    <source>
        <dbReference type="ARBA" id="ARBA00007586"/>
    </source>
</evidence>
<evidence type="ECO:0000259" key="5">
    <source>
        <dbReference type="PROSITE" id="PS51484"/>
    </source>
</evidence>
<keyword evidence="2" id="KW-0378">Hydrolase</keyword>
<evidence type="ECO:0000313" key="7">
    <source>
        <dbReference type="Proteomes" id="UP000440578"/>
    </source>
</evidence>
<dbReference type="GO" id="GO:0016798">
    <property type="term" value="F:hydrolase activity, acting on glycosyl bonds"/>
    <property type="evidence" value="ECO:0007669"/>
    <property type="project" value="UniProtKB-KW"/>
</dbReference>
<accession>A0A6A4WWQ8</accession>
<comment type="caution">
    <text evidence="6">The sequence shown here is derived from an EMBL/GenBank/DDBJ whole genome shotgun (WGS) entry which is preliminary data.</text>
</comment>
<dbReference type="Pfam" id="PF24605">
    <property type="entry name" value="CEMIP_X"/>
    <property type="match status" value="1"/>
</dbReference>
<dbReference type="PANTHER" id="PTHR15535:SF17">
    <property type="entry name" value="TRANSMEMBRANE PROTEIN"/>
    <property type="match status" value="1"/>
</dbReference>
<name>A0A6A4WWQ8_AMPAM</name>
<dbReference type="Pfam" id="PF24606">
    <property type="entry name" value="CEMIP_beta-hel"/>
    <property type="match status" value="1"/>
</dbReference>
<dbReference type="Proteomes" id="UP000440578">
    <property type="component" value="Unassembled WGS sequence"/>
</dbReference>
<protein>
    <submittedName>
        <fullName evidence="6">Cell surface hyaluronidase</fullName>
    </submittedName>
</protein>